<evidence type="ECO:0000256" key="8">
    <source>
        <dbReference type="SAM" id="MobiDB-lite"/>
    </source>
</evidence>
<dbReference type="GO" id="GO:0005829">
    <property type="term" value="C:cytosol"/>
    <property type="evidence" value="ECO:0007669"/>
    <property type="project" value="TreeGrafter"/>
</dbReference>
<gene>
    <name evidence="12" type="ordered locus">Echvi_3600</name>
</gene>
<dbReference type="InterPro" id="IPR011545">
    <property type="entry name" value="DEAD/DEAH_box_helicase_dom"/>
</dbReference>
<dbReference type="InterPro" id="IPR050079">
    <property type="entry name" value="DEAD_box_RNA_helicase"/>
</dbReference>
<dbReference type="eggNOG" id="COG0513">
    <property type="taxonomic scope" value="Bacteria"/>
</dbReference>
<dbReference type="InterPro" id="IPR001650">
    <property type="entry name" value="Helicase_C-like"/>
</dbReference>
<dbReference type="InterPro" id="IPR044742">
    <property type="entry name" value="DEAD/DEAH_RhlB"/>
</dbReference>
<feature type="domain" description="Helicase C-terminal" evidence="10">
    <location>
        <begin position="234"/>
        <end position="378"/>
    </location>
</feature>
<evidence type="ECO:0000256" key="2">
    <source>
        <dbReference type="ARBA" id="ARBA00022801"/>
    </source>
</evidence>
<keyword evidence="13" id="KW-1185">Reference proteome</keyword>
<dbReference type="GO" id="GO:0003676">
    <property type="term" value="F:nucleic acid binding"/>
    <property type="evidence" value="ECO:0007669"/>
    <property type="project" value="InterPro"/>
</dbReference>
<dbReference type="PATRIC" id="fig|926556.3.peg.3790"/>
<dbReference type="HOGENOM" id="CLU_003041_1_3_10"/>
<dbReference type="Gene3D" id="3.40.50.300">
    <property type="entry name" value="P-loop containing nucleotide triphosphate hydrolases"/>
    <property type="match status" value="2"/>
</dbReference>
<evidence type="ECO:0000313" key="12">
    <source>
        <dbReference type="EMBL" id="AGA79816.1"/>
    </source>
</evidence>
<dbReference type="CDD" id="cd00268">
    <property type="entry name" value="DEADc"/>
    <property type="match status" value="1"/>
</dbReference>
<dbReference type="GO" id="GO:0005524">
    <property type="term" value="F:ATP binding"/>
    <property type="evidence" value="ECO:0007669"/>
    <property type="project" value="UniProtKB-KW"/>
</dbReference>
<dbReference type="Proteomes" id="UP000010796">
    <property type="component" value="Chromosome"/>
</dbReference>
<dbReference type="GO" id="GO:0016787">
    <property type="term" value="F:hydrolase activity"/>
    <property type="evidence" value="ECO:0007669"/>
    <property type="project" value="UniProtKB-KW"/>
</dbReference>
<dbReference type="EMBL" id="CP003346">
    <property type="protein sequence ID" value="AGA79816.1"/>
    <property type="molecule type" value="Genomic_DNA"/>
</dbReference>
<evidence type="ECO:0000256" key="4">
    <source>
        <dbReference type="ARBA" id="ARBA00022840"/>
    </source>
</evidence>
<sequence length="456" mass="50862">MTSNNFETFNFNESLQEGLDAMGFNKPTPIQQEAIPEILKGKDLIACAQTGTGKTAAFILPILHKIAEKGDNQFNTLIIAPTRELAIQIDQQIQGLAYFVGVSSIAIYGGGDGLVWEQQKKALEHGTEIVVATPGRLIALLAGGKIKLDTLEHLVLDEADRMLDMGFSDDILKIINYLPKNRQTVLFSATMPPKIRQFSKKIVTDPHEINIAISKTAEGVTQRIYMAHDSQKESLLEHILTQKNYEAVIVFASTKDKVKSIFKTLKKKFKVEAFHSDLSQEERETIMSNFKNKTLKILIGTDIISRGIDVEGIELVINYDTPSDPEDYVHRVGRTARADKKGEAITFVNEKDLFKLHKTQNLIGLEIPRVDLPEELGTGPEYREPNARKGNAPSKGNFKKGTQKKQKPRNPRKNVQNKATQTSKDSPKPNAKKPASSSKENGQQSGKFRTRRNVTD</sequence>
<dbReference type="InterPro" id="IPR027417">
    <property type="entry name" value="P-loop_NTPase"/>
</dbReference>
<dbReference type="InterPro" id="IPR014001">
    <property type="entry name" value="Helicase_ATP-bd"/>
</dbReference>
<evidence type="ECO:0000259" key="11">
    <source>
        <dbReference type="PROSITE" id="PS51195"/>
    </source>
</evidence>
<protein>
    <submittedName>
        <fullName evidence="12">DNA/RNA helicase, superfamily II</fullName>
    </submittedName>
</protein>
<feature type="domain" description="DEAD-box RNA helicase Q" evidence="11">
    <location>
        <begin position="4"/>
        <end position="32"/>
    </location>
</feature>
<dbReference type="AlphaFoldDB" id="L0G471"/>
<comment type="similarity">
    <text evidence="5 7">Belongs to the DEAD box helicase family.</text>
</comment>
<name>L0G471_ECHVK</name>
<dbReference type="CDD" id="cd18787">
    <property type="entry name" value="SF2_C_DEAD"/>
    <property type="match status" value="1"/>
</dbReference>
<accession>L0G471</accession>
<feature type="short sequence motif" description="Q motif" evidence="6">
    <location>
        <begin position="4"/>
        <end position="32"/>
    </location>
</feature>
<evidence type="ECO:0000259" key="9">
    <source>
        <dbReference type="PROSITE" id="PS51192"/>
    </source>
</evidence>
<feature type="region of interest" description="Disordered" evidence="8">
    <location>
        <begin position="373"/>
        <end position="456"/>
    </location>
</feature>
<evidence type="ECO:0000313" key="13">
    <source>
        <dbReference type="Proteomes" id="UP000010796"/>
    </source>
</evidence>
<dbReference type="InterPro" id="IPR000629">
    <property type="entry name" value="RNA-helicase_DEAD-box_CS"/>
</dbReference>
<evidence type="ECO:0000256" key="7">
    <source>
        <dbReference type="RuleBase" id="RU000492"/>
    </source>
</evidence>
<keyword evidence="4 7" id="KW-0067">ATP-binding</keyword>
<proteinExistence type="inferred from homology"/>
<dbReference type="PROSITE" id="PS00039">
    <property type="entry name" value="DEAD_ATP_HELICASE"/>
    <property type="match status" value="1"/>
</dbReference>
<dbReference type="Pfam" id="PF00271">
    <property type="entry name" value="Helicase_C"/>
    <property type="match status" value="1"/>
</dbReference>
<dbReference type="Pfam" id="PF00270">
    <property type="entry name" value="DEAD"/>
    <property type="match status" value="1"/>
</dbReference>
<feature type="compositionally biased region" description="Polar residues" evidence="8">
    <location>
        <begin position="413"/>
        <end position="422"/>
    </location>
</feature>
<evidence type="ECO:0000256" key="5">
    <source>
        <dbReference type="ARBA" id="ARBA00038437"/>
    </source>
</evidence>
<feature type="compositionally biased region" description="Low complexity" evidence="8">
    <location>
        <begin position="428"/>
        <end position="439"/>
    </location>
</feature>
<feature type="domain" description="Helicase ATP-binding" evidence="9">
    <location>
        <begin position="35"/>
        <end position="209"/>
    </location>
</feature>
<reference evidence="13" key="1">
    <citation type="submission" date="2012-02" db="EMBL/GenBank/DDBJ databases">
        <title>The complete genome of Echinicola vietnamensis DSM 17526.</title>
        <authorList>
            <person name="Lucas S."/>
            <person name="Copeland A."/>
            <person name="Lapidus A."/>
            <person name="Glavina del Rio T."/>
            <person name="Dalin E."/>
            <person name="Tice H."/>
            <person name="Bruce D."/>
            <person name="Goodwin L."/>
            <person name="Pitluck S."/>
            <person name="Peters L."/>
            <person name="Ovchinnikova G."/>
            <person name="Teshima H."/>
            <person name="Kyrpides N."/>
            <person name="Mavromatis K."/>
            <person name="Ivanova N."/>
            <person name="Brettin T."/>
            <person name="Detter J.C."/>
            <person name="Han C."/>
            <person name="Larimer F."/>
            <person name="Land M."/>
            <person name="Hauser L."/>
            <person name="Markowitz V."/>
            <person name="Cheng J.-F."/>
            <person name="Hugenholtz P."/>
            <person name="Woyke T."/>
            <person name="Wu D."/>
            <person name="Brambilla E."/>
            <person name="Klenk H.-P."/>
            <person name="Eisen J.A."/>
        </authorList>
    </citation>
    <scope>NUCLEOTIDE SEQUENCE [LARGE SCALE GENOMIC DNA]</scope>
    <source>
        <strain evidence="13">DSM 17526 / LMG 23754 / KMM 6221</strain>
    </source>
</reference>
<evidence type="ECO:0000256" key="6">
    <source>
        <dbReference type="PROSITE-ProRule" id="PRU00552"/>
    </source>
</evidence>
<keyword evidence="3 7" id="KW-0347">Helicase</keyword>
<dbReference type="PROSITE" id="PS51194">
    <property type="entry name" value="HELICASE_CTER"/>
    <property type="match status" value="1"/>
</dbReference>
<dbReference type="PANTHER" id="PTHR47959">
    <property type="entry name" value="ATP-DEPENDENT RNA HELICASE RHLE-RELATED"/>
    <property type="match status" value="1"/>
</dbReference>
<dbReference type="PANTHER" id="PTHR47959:SF13">
    <property type="entry name" value="ATP-DEPENDENT RNA HELICASE RHLE"/>
    <property type="match status" value="1"/>
</dbReference>
<dbReference type="OrthoDB" id="9785240at2"/>
<dbReference type="STRING" id="926556.Echvi_3600"/>
<evidence type="ECO:0000256" key="1">
    <source>
        <dbReference type="ARBA" id="ARBA00022741"/>
    </source>
</evidence>
<evidence type="ECO:0000259" key="10">
    <source>
        <dbReference type="PROSITE" id="PS51194"/>
    </source>
</evidence>
<feature type="compositionally biased region" description="Basic residues" evidence="8">
    <location>
        <begin position="397"/>
        <end position="412"/>
    </location>
</feature>
<evidence type="ECO:0000256" key="3">
    <source>
        <dbReference type="ARBA" id="ARBA00022806"/>
    </source>
</evidence>
<dbReference type="InterPro" id="IPR014014">
    <property type="entry name" value="RNA_helicase_DEAD_Q_motif"/>
</dbReference>
<dbReference type="PROSITE" id="PS51195">
    <property type="entry name" value="Q_MOTIF"/>
    <property type="match status" value="1"/>
</dbReference>
<organism evidence="12 13">
    <name type="scientific">Echinicola vietnamensis (strain DSM 17526 / LMG 23754 / KMM 6221)</name>
    <dbReference type="NCBI Taxonomy" id="926556"/>
    <lineage>
        <taxon>Bacteria</taxon>
        <taxon>Pseudomonadati</taxon>
        <taxon>Bacteroidota</taxon>
        <taxon>Cytophagia</taxon>
        <taxon>Cytophagales</taxon>
        <taxon>Cyclobacteriaceae</taxon>
        <taxon>Echinicola</taxon>
    </lineage>
</organism>
<keyword evidence="2 7" id="KW-0378">Hydrolase</keyword>
<dbReference type="GO" id="GO:0003724">
    <property type="term" value="F:RNA helicase activity"/>
    <property type="evidence" value="ECO:0007669"/>
    <property type="project" value="InterPro"/>
</dbReference>
<dbReference type="SUPFAM" id="SSF52540">
    <property type="entry name" value="P-loop containing nucleoside triphosphate hydrolases"/>
    <property type="match status" value="2"/>
</dbReference>
<dbReference type="PROSITE" id="PS51192">
    <property type="entry name" value="HELICASE_ATP_BIND_1"/>
    <property type="match status" value="1"/>
</dbReference>
<dbReference type="SMART" id="SM00487">
    <property type="entry name" value="DEXDc"/>
    <property type="match status" value="1"/>
</dbReference>
<keyword evidence="1 7" id="KW-0547">Nucleotide-binding</keyword>
<dbReference type="SMART" id="SM00490">
    <property type="entry name" value="HELICc"/>
    <property type="match status" value="1"/>
</dbReference>
<dbReference type="RefSeq" id="WP_015267361.1">
    <property type="nucleotide sequence ID" value="NC_019904.1"/>
</dbReference>
<dbReference type="KEGG" id="evi:Echvi_3600"/>